<keyword evidence="5" id="KW-1185">Reference proteome</keyword>
<dbReference type="PANTHER" id="PTHR24173:SF74">
    <property type="entry name" value="ANKYRIN REPEAT DOMAIN-CONTAINING PROTEIN 16"/>
    <property type="match status" value="1"/>
</dbReference>
<dbReference type="Proteomes" id="UP000675881">
    <property type="component" value="Chromosome 7"/>
</dbReference>
<feature type="compositionally biased region" description="Polar residues" evidence="3">
    <location>
        <begin position="483"/>
        <end position="501"/>
    </location>
</feature>
<evidence type="ECO:0000256" key="2">
    <source>
        <dbReference type="ARBA" id="ARBA00023043"/>
    </source>
</evidence>
<name>A0A7R8D1W1_LEPSM</name>
<organism evidence="4 5">
    <name type="scientific">Lepeophtheirus salmonis</name>
    <name type="common">Salmon louse</name>
    <name type="synonym">Caligus salmonis</name>
    <dbReference type="NCBI Taxonomy" id="72036"/>
    <lineage>
        <taxon>Eukaryota</taxon>
        <taxon>Metazoa</taxon>
        <taxon>Ecdysozoa</taxon>
        <taxon>Arthropoda</taxon>
        <taxon>Crustacea</taxon>
        <taxon>Multicrustacea</taxon>
        <taxon>Hexanauplia</taxon>
        <taxon>Copepoda</taxon>
        <taxon>Siphonostomatoida</taxon>
        <taxon>Caligidae</taxon>
        <taxon>Lepeophtheirus</taxon>
    </lineage>
</organism>
<dbReference type="Gene3D" id="1.25.40.20">
    <property type="entry name" value="Ankyrin repeat-containing domain"/>
    <property type="match status" value="2"/>
</dbReference>
<keyword evidence="2" id="KW-0040">ANK repeat</keyword>
<protein>
    <submittedName>
        <fullName evidence="4">ANKRD6</fullName>
    </submittedName>
</protein>
<sequence>MEELWLGFCFSEEISRPRFCLAKILDFFRKSDKKDGSQSFSGERGSLQGIEHSQESYTNPKTEFVSYGDNSFHEEESDNESRIIVPNRQLQECLWKYVMLDDLQGIISTLHKGSDVNGKFGEYGQTVLHEAGRRGHHKASVKSLLKYCSSVEIKNVYGDSAIHVASRFNRKSLIPIILEKPLFAPLNHLSEERSKSAPDLSRMSGLHTPLNEILKRDRVTFRGIPSTTSESSSSNDLSRPIEDIDIECCHHRVNLRNENGDTALHIASALNHKSVAKKLLQYGAYSSIKNEQGLTPVDLAASKNHGKIVRLLRNPPKVLFLSNDNNSENMRVGHRQTVAIPKDVILKKDCKPGCVVSSSNDQKQFSHEENVTDKGYINRSIVLSDSRSIKTNTTENDKSLSLQERINLSLYGSTVDSYPPIVHRESSDFSEKDRELSYQTINPIILPQVPYYDPSEKTRVVEIDSQSNCTSESSKSKDKNKSPCQDTLKTSGKMSFDSESLSTTASSTFENRYTKQKIKCSLCSKPSLSKSIEMEHRSSDPCCKNNKCLHICPSIRHQGFNLNPQKPCQCVKSTDDEMKYERSISSINSNQCDKKIKRSEKEPDAQQIKNYEKGFEELTKSVSKECCYHCSTCHHAIKETFVDSTTIYSSDPQSKSNSDVSNIANKTSSDLNDRIFLLGESIRDKLNLLNTKYTQLESQEDKLNGILKEKNELTTQLKQLPVTKNDDKSYILPGRNERGIDVVSESYSKKRIESTIKHEKHISPKINELQEQIQKCYL</sequence>
<dbReference type="OrthoDB" id="6358664at2759"/>
<evidence type="ECO:0000313" key="4">
    <source>
        <dbReference type="EMBL" id="CAF2999618.1"/>
    </source>
</evidence>
<dbReference type="SUPFAM" id="SSF48403">
    <property type="entry name" value="Ankyrin repeat"/>
    <property type="match status" value="1"/>
</dbReference>
<dbReference type="InterPro" id="IPR036770">
    <property type="entry name" value="Ankyrin_rpt-contain_sf"/>
</dbReference>
<evidence type="ECO:0000256" key="3">
    <source>
        <dbReference type="SAM" id="MobiDB-lite"/>
    </source>
</evidence>
<dbReference type="SMART" id="SM00248">
    <property type="entry name" value="ANK"/>
    <property type="match status" value="4"/>
</dbReference>
<evidence type="ECO:0000313" key="5">
    <source>
        <dbReference type="Proteomes" id="UP000675881"/>
    </source>
</evidence>
<evidence type="ECO:0000256" key="1">
    <source>
        <dbReference type="ARBA" id="ARBA00022737"/>
    </source>
</evidence>
<keyword evidence="1" id="KW-0677">Repeat</keyword>
<dbReference type="Pfam" id="PF12796">
    <property type="entry name" value="Ank_2"/>
    <property type="match status" value="2"/>
</dbReference>
<accession>A0A7R8D1W1</accession>
<reference evidence="4" key="1">
    <citation type="submission" date="2021-02" db="EMBL/GenBank/DDBJ databases">
        <authorList>
            <person name="Bekaert M."/>
        </authorList>
    </citation>
    <scope>NUCLEOTIDE SEQUENCE</scope>
    <source>
        <strain evidence="4">IoA-00</strain>
    </source>
</reference>
<dbReference type="PROSITE" id="PS50088">
    <property type="entry name" value="ANK_REPEAT"/>
    <property type="match status" value="2"/>
</dbReference>
<dbReference type="PANTHER" id="PTHR24173">
    <property type="entry name" value="ANKYRIN REPEAT CONTAINING"/>
    <property type="match status" value="1"/>
</dbReference>
<dbReference type="InterPro" id="IPR002110">
    <property type="entry name" value="Ankyrin_rpt"/>
</dbReference>
<feature type="region of interest" description="Disordered" evidence="3">
    <location>
        <begin position="464"/>
        <end position="501"/>
    </location>
</feature>
<gene>
    <name evidence="4" type="ORF">LSAA_13319</name>
</gene>
<dbReference type="PROSITE" id="PS50297">
    <property type="entry name" value="ANK_REP_REGION"/>
    <property type="match status" value="1"/>
</dbReference>
<proteinExistence type="predicted"/>
<dbReference type="AlphaFoldDB" id="A0A7R8D1W1"/>
<feature type="region of interest" description="Disordered" evidence="3">
    <location>
        <begin position="32"/>
        <end position="57"/>
    </location>
</feature>
<dbReference type="EMBL" id="HG994586">
    <property type="protein sequence ID" value="CAF2999618.1"/>
    <property type="molecule type" value="Genomic_DNA"/>
</dbReference>